<sequence length="153" mass="17605">MRNLDPIDRHILENLQRDGRMTMTDLATRVGLSATPCTERVRRMEREEIISGYHAHINPHALGLKLLVFVEIRLRSKSGDALDKAKQKLQLLPEIMECHMVSGDFDYLVKARLAEMSDYRKLLSHILLQLPPASESSSYIVMEELKETLHLQL</sequence>
<evidence type="ECO:0000256" key="4">
    <source>
        <dbReference type="ARBA" id="ARBA00023163"/>
    </source>
</evidence>
<dbReference type="SMART" id="SM00344">
    <property type="entry name" value="HTH_ASNC"/>
    <property type="match status" value="1"/>
</dbReference>
<dbReference type="InterPro" id="IPR000485">
    <property type="entry name" value="AsnC-type_HTH_dom"/>
</dbReference>
<keyword evidence="2" id="KW-0238">DNA-binding</keyword>
<comment type="caution">
    <text evidence="6">The sequence shown here is derived from an EMBL/GenBank/DDBJ whole genome shotgun (WGS) entry which is preliminary data.</text>
</comment>
<dbReference type="PANTHER" id="PTHR30154:SF0">
    <property type="entry name" value="LEUCINE-RESPONSIVE REGULATORY PROTEIN"/>
    <property type="match status" value="1"/>
</dbReference>
<evidence type="ECO:0000313" key="7">
    <source>
        <dbReference type="Proteomes" id="UP000389128"/>
    </source>
</evidence>
<dbReference type="SUPFAM" id="SSF54909">
    <property type="entry name" value="Dimeric alpha+beta barrel"/>
    <property type="match status" value="1"/>
</dbReference>
<evidence type="ECO:0000259" key="5">
    <source>
        <dbReference type="PROSITE" id="PS50956"/>
    </source>
</evidence>
<keyword evidence="1" id="KW-0805">Transcription regulation</keyword>
<dbReference type="GO" id="GO:0005829">
    <property type="term" value="C:cytosol"/>
    <property type="evidence" value="ECO:0007669"/>
    <property type="project" value="TreeGrafter"/>
</dbReference>
<dbReference type="GO" id="GO:0043200">
    <property type="term" value="P:response to amino acid"/>
    <property type="evidence" value="ECO:0007669"/>
    <property type="project" value="TreeGrafter"/>
</dbReference>
<dbReference type="GO" id="GO:0043565">
    <property type="term" value="F:sequence-specific DNA binding"/>
    <property type="evidence" value="ECO:0007669"/>
    <property type="project" value="InterPro"/>
</dbReference>
<proteinExistence type="predicted"/>
<dbReference type="InterPro" id="IPR011008">
    <property type="entry name" value="Dimeric_a/b-barrel"/>
</dbReference>
<keyword evidence="7" id="KW-1185">Reference proteome</keyword>
<dbReference type="Gene3D" id="3.30.70.920">
    <property type="match status" value="1"/>
</dbReference>
<dbReference type="Gene3D" id="1.10.10.10">
    <property type="entry name" value="Winged helix-like DNA-binding domain superfamily/Winged helix DNA-binding domain"/>
    <property type="match status" value="1"/>
</dbReference>
<dbReference type="EMBL" id="SDKK01000010">
    <property type="protein sequence ID" value="TYC56647.1"/>
    <property type="molecule type" value="Genomic_DNA"/>
</dbReference>
<keyword evidence="4" id="KW-0804">Transcription</keyword>
<dbReference type="InterPro" id="IPR019888">
    <property type="entry name" value="Tscrpt_reg_AsnC-like"/>
</dbReference>
<dbReference type="Pfam" id="PF13412">
    <property type="entry name" value="HTH_24"/>
    <property type="match status" value="1"/>
</dbReference>
<dbReference type="OrthoDB" id="8526125at2"/>
<dbReference type="Proteomes" id="UP000389128">
    <property type="component" value="Unassembled WGS sequence"/>
</dbReference>
<evidence type="ECO:0000256" key="3">
    <source>
        <dbReference type="ARBA" id="ARBA00023159"/>
    </source>
</evidence>
<dbReference type="PRINTS" id="PR00033">
    <property type="entry name" value="HTHASNC"/>
</dbReference>
<gene>
    <name evidence="6" type="ORF">ETQ85_12440</name>
</gene>
<name>A0A6C2CR77_9RHOO</name>
<dbReference type="SUPFAM" id="SSF46785">
    <property type="entry name" value="Winged helix' DNA-binding domain"/>
    <property type="match status" value="1"/>
</dbReference>
<accession>A0A6C2CR77</accession>
<dbReference type="AlphaFoldDB" id="A0A6C2CR77"/>
<evidence type="ECO:0000313" key="6">
    <source>
        <dbReference type="EMBL" id="TYC56647.1"/>
    </source>
</evidence>
<dbReference type="RefSeq" id="WP_148579385.1">
    <property type="nucleotide sequence ID" value="NZ_SDKK01000010.1"/>
</dbReference>
<dbReference type="PANTHER" id="PTHR30154">
    <property type="entry name" value="LEUCINE-RESPONSIVE REGULATORY PROTEIN"/>
    <property type="match status" value="1"/>
</dbReference>
<evidence type="ECO:0000256" key="2">
    <source>
        <dbReference type="ARBA" id="ARBA00023125"/>
    </source>
</evidence>
<feature type="domain" description="HTH asnC-type" evidence="5">
    <location>
        <begin position="4"/>
        <end position="65"/>
    </location>
</feature>
<keyword evidence="3" id="KW-0010">Activator</keyword>
<evidence type="ECO:0000256" key="1">
    <source>
        <dbReference type="ARBA" id="ARBA00023015"/>
    </source>
</evidence>
<dbReference type="FunFam" id="1.10.10.10:FF:000186">
    <property type="entry name" value="AsnC family transcriptional regulator"/>
    <property type="match status" value="1"/>
</dbReference>
<dbReference type="InterPro" id="IPR019887">
    <property type="entry name" value="Tscrpt_reg_AsnC/Lrp_C"/>
</dbReference>
<organism evidence="6 7">
    <name type="scientific">Zoogloea oleivorans</name>
    <dbReference type="NCBI Taxonomy" id="1552750"/>
    <lineage>
        <taxon>Bacteria</taxon>
        <taxon>Pseudomonadati</taxon>
        <taxon>Pseudomonadota</taxon>
        <taxon>Betaproteobacteria</taxon>
        <taxon>Rhodocyclales</taxon>
        <taxon>Zoogloeaceae</taxon>
        <taxon>Zoogloea</taxon>
    </lineage>
</organism>
<dbReference type="InterPro" id="IPR036390">
    <property type="entry name" value="WH_DNA-bd_sf"/>
</dbReference>
<dbReference type="Pfam" id="PF01037">
    <property type="entry name" value="AsnC_trans_reg"/>
    <property type="match status" value="1"/>
</dbReference>
<dbReference type="InterPro" id="IPR036388">
    <property type="entry name" value="WH-like_DNA-bd_sf"/>
</dbReference>
<dbReference type="PROSITE" id="PS50956">
    <property type="entry name" value="HTH_ASNC_2"/>
    <property type="match status" value="1"/>
</dbReference>
<protein>
    <submittedName>
        <fullName evidence="6">AsnC family transcriptional regulator</fullName>
    </submittedName>
</protein>
<reference evidence="6 7" key="1">
    <citation type="submission" date="2019-01" db="EMBL/GenBank/DDBJ databases">
        <title>Zoogloea oleivorans genome sequencing and assembly.</title>
        <authorList>
            <person name="Tancsics A."/>
            <person name="Farkas M."/>
            <person name="Kriszt B."/>
            <person name="Maroti G."/>
            <person name="Horvath B."/>
        </authorList>
    </citation>
    <scope>NUCLEOTIDE SEQUENCE [LARGE SCALE GENOMIC DNA]</scope>
    <source>
        <strain evidence="6 7">Buc</strain>
    </source>
</reference>